<organism evidence="11 12">
    <name type="scientific">Oceanivirga miroungae</name>
    <dbReference type="NCBI Taxonomy" id="1130046"/>
    <lineage>
        <taxon>Bacteria</taxon>
        <taxon>Fusobacteriati</taxon>
        <taxon>Fusobacteriota</taxon>
        <taxon>Fusobacteriia</taxon>
        <taxon>Fusobacteriales</taxon>
        <taxon>Leptotrichiaceae</taxon>
        <taxon>Oceanivirga</taxon>
    </lineage>
</organism>
<dbReference type="Pfam" id="PF00005">
    <property type="entry name" value="ABC_tran"/>
    <property type="match status" value="1"/>
</dbReference>
<dbReference type="PROSITE" id="PS50893">
    <property type="entry name" value="ABC_TRANSPORTER_2"/>
    <property type="match status" value="1"/>
</dbReference>
<evidence type="ECO:0000259" key="9">
    <source>
        <dbReference type="PROSITE" id="PS50893"/>
    </source>
</evidence>
<dbReference type="FunFam" id="3.40.50.300:FF:000287">
    <property type="entry name" value="Multidrug ABC transporter ATP-binding protein"/>
    <property type="match status" value="1"/>
</dbReference>
<dbReference type="InterPro" id="IPR003593">
    <property type="entry name" value="AAA+_ATPase"/>
</dbReference>
<keyword evidence="6 8" id="KW-1133">Transmembrane helix</keyword>
<dbReference type="PANTHER" id="PTHR43394:SF1">
    <property type="entry name" value="ATP-BINDING CASSETTE SUB-FAMILY B MEMBER 10, MITOCHONDRIAL"/>
    <property type="match status" value="1"/>
</dbReference>
<name>A0A6I8MD43_9FUSO</name>
<evidence type="ECO:0000256" key="1">
    <source>
        <dbReference type="ARBA" id="ARBA00004651"/>
    </source>
</evidence>
<keyword evidence="12" id="KW-1185">Reference proteome</keyword>
<dbReference type="SMART" id="SM00382">
    <property type="entry name" value="AAA"/>
    <property type="match status" value="1"/>
</dbReference>
<proteinExistence type="predicted"/>
<dbReference type="InterPro" id="IPR039421">
    <property type="entry name" value="Type_1_exporter"/>
</dbReference>
<dbReference type="GO" id="GO:0016887">
    <property type="term" value="F:ATP hydrolysis activity"/>
    <property type="evidence" value="ECO:0007669"/>
    <property type="project" value="InterPro"/>
</dbReference>
<reference evidence="11 12" key="1">
    <citation type="submission" date="2019-10" db="EMBL/GenBank/DDBJ databases">
        <authorList>
            <person name="Blom J."/>
        </authorList>
    </citation>
    <scope>NUCLEOTIDE SEQUENCE [LARGE SCALE GENOMIC DNA]</scope>
    <source>
        <strain evidence="11 12">ES3154-GLU</strain>
    </source>
</reference>
<dbReference type="GO" id="GO:0005886">
    <property type="term" value="C:plasma membrane"/>
    <property type="evidence" value="ECO:0007669"/>
    <property type="project" value="UniProtKB-SubCell"/>
</dbReference>
<evidence type="ECO:0000313" key="11">
    <source>
        <dbReference type="EMBL" id="VWL85422.1"/>
    </source>
</evidence>
<gene>
    <name evidence="11" type="ORF">OMES3154_00707</name>
</gene>
<keyword evidence="5" id="KW-0067">ATP-binding</keyword>
<dbReference type="EMBL" id="CABWIB010000001">
    <property type="protein sequence ID" value="VWL85422.1"/>
    <property type="molecule type" value="Genomic_DNA"/>
</dbReference>
<evidence type="ECO:0000256" key="8">
    <source>
        <dbReference type="SAM" id="Phobius"/>
    </source>
</evidence>
<dbReference type="InterPro" id="IPR003439">
    <property type="entry name" value="ABC_transporter-like_ATP-bd"/>
</dbReference>
<keyword evidence="4" id="KW-0547">Nucleotide-binding</keyword>
<evidence type="ECO:0000256" key="4">
    <source>
        <dbReference type="ARBA" id="ARBA00022741"/>
    </source>
</evidence>
<feature type="domain" description="ABC transmembrane type-1" evidence="10">
    <location>
        <begin position="17"/>
        <end position="304"/>
    </location>
</feature>
<dbReference type="GO" id="GO:0015421">
    <property type="term" value="F:ABC-type oligopeptide transporter activity"/>
    <property type="evidence" value="ECO:0007669"/>
    <property type="project" value="TreeGrafter"/>
</dbReference>
<feature type="transmembrane region" description="Helical" evidence="8">
    <location>
        <begin position="254"/>
        <end position="273"/>
    </location>
</feature>
<evidence type="ECO:0000256" key="3">
    <source>
        <dbReference type="ARBA" id="ARBA00022692"/>
    </source>
</evidence>
<dbReference type="Gene3D" id="1.20.1560.10">
    <property type="entry name" value="ABC transporter type 1, transmembrane domain"/>
    <property type="match status" value="1"/>
</dbReference>
<feature type="transmembrane region" description="Helical" evidence="8">
    <location>
        <begin position="136"/>
        <end position="155"/>
    </location>
</feature>
<feature type="transmembrane region" description="Helical" evidence="8">
    <location>
        <begin position="12"/>
        <end position="37"/>
    </location>
</feature>
<evidence type="ECO:0000256" key="5">
    <source>
        <dbReference type="ARBA" id="ARBA00022840"/>
    </source>
</evidence>
<dbReference type="GO" id="GO:0005524">
    <property type="term" value="F:ATP binding"/>
    <property type="evidence" value="ECO:0007669"/>
    <property type="project" value="UniProtKB-KW"/>
</dbReference>
<dbReference type="InterPro" id="IPR027417">
    <property type="entry name" value="P-loop_NTPase"/>
</dbReference>
<keyword evidence="7 8" id="KW-0472">Membrane</keyword>
<evidence type="ECO:0008006" key="13">
    <source>
        <dbReference type="Google" id="ProtNLM"/>
    </source>
</evidence>
<comment type="subcellular location">
    <subcellularLocation>
        <location evidence="1">Cell membrane</location>
        <topology evidence="1">Multi-pass membrane protein</topology>
    </subcellularLocation>
</comment>
<dbReference type="InterPro" id="IPR036640">
    <property type="entry name" value="ABC1_TM_sf"/>
</dbReference>
<evidence type="ECO:0000313" key="12">
    <source>
        <dbReference type="Proteomes" id="UP000419017"/>
    </source>
</evidence>
<dbReference type="CDD" id="cd03254">
    <property type="entry name" value="ABCC_Glucan_exporter_like"/>
    <property type="match status" value="1"/>
</dbReference>
<keyword evidence="3 8" id="KW-0812">Transmembrane</keyword>
<dbReference type="InterPro" id="IPR011527">
    <property type="entry name" value="ABC1_TM_dom"/>
</dbReference>
<dbReference type="SUPFAM" id="SSF90123">
    <property type="entry name" value="ABC transporter transmembrane region"/>
    <property type="match status" value="1"/>
</dbReference>
<dbReference type="CDD" id="cd18547">
    <property type="entry name" value="ABC_6TM_Tm288_like"/>
    <property type="match status" value="1"/>
</dbReference>
<evidence type="ECO:0000256" key="6">
    <source>
        <dbReference type="ARBA" id="ARBA00022989"/>
    </source>
</evidence>
<dbReference type="Proteomes" id="UP000419017">
    <property type="component" value="Unassembled WGS sequence"/>
</dbReference>
<feature type="domain" description="ABC transporter" evidence="9">
    <location>
        <begin position="338"/>
        <end position="573"/>
    </location>
</feature>
<protein>
    <recommendedName>
        <fullName evidence="13">ABC transporter</fullName>
    </recommendedName>
</protein>
<dbReference type="Gene3D" id="3.40.50.300">
    <property type="entry name" value="P-loop containing nucleotide triphosphate hydrolases"/>
    <property type="match status" value="1"/>
</dbReference>
<dbReference type="Pfam" id="PF00664">
    <property type="entry name" value="ABC_membrane"/>
    <property type="match status" value="1"/>
</dbReference>
<dbReference type="RefSeq" id="WP_156683419.1">
    <property type="nucleotide sequence ID" value="NZ_CABWIB010000001.1"/>
</dbReference>
<evidence type="ECO:0000259" key="10">
    <source>
        <dbReference type="PROSITE" id="PS50929"/>
    </source>
</evidence>
<dbReference type="PROSITE" id="PS50929">
    <property type="entry name" value="ABC_TM1F"/>
    <property type="match status" value="1"/>
</dbReference>
<dbReference type="PANTHER" id="PTHR43394">
    <property type="entry name" value="ATP-DEPENDENT PERMEASE MDL1, MITOCHONDRIAL"/>
    <property type="match status" value="1"/>
</dbReference>
<evidence type="ECO:0000256" key="7">
    <source>
        <dbReference type="ARBA" id="ARBA00023136"/>
    </source>
</evidence>
<feature type="transmembrane region" description="Helical" evidence="8">
    <location>
        <begin position="161"/>
        <end position="180"/>
    </location>
</feature>
<evidence type="ECO:0000256" key="2">
    <source>
        <dbReference type="ARBA" id="ARBA00022448"/>
    </source>
</evidence>
<feature type="transmembrane region" description="Helical" evidence="8">
    <location>
        <begin position="57"/>
        <end position="78"/>
    </location>
</feature>
<keyword evidence="2" id="KW-0813">Transport</keyword>
<dbReference type="SUPFAM" id="SSF52540">
    <property type="entry name" value="P-loop containing nucleoside triphosphate hydrolases"/>
    <property type="match status" value="1"/>
</dbReference>
<sequence length="573" mass="65513">MIKNLYKLLKNNIYIILFTAILSIIQVIISINGPLILGEITDNIIKGIKINNIDYDTLYRLIFKTILIYLIVFLMNVFNNQILSYIAVNISYDLRSKINKKINNLSISNLDKKLDGDIMSIVTNDVETLTTSIQNFLIWTLPSIVGIIGILFYMFRISAKLSLVVLVFLPISFTGIGLLVKFSQKYFKKQQDKLATMNSHIEEIYSNHDIVKAYNMEENTYDEFKQINDNLFKSAFLSQFLSGMMFPMIRILNNINYAFISLLGAVVLFHNTITIGQFQTFIQYMNSFHPKMMSISQMMSYYQKIKATSDRIFEFLEQDEMQDDKNLDRDLSFVKGNIEFVNVNFSYNGKDKIINNLNFSVKKGEKVAIVGHTGSGKTTIINLLMKFYDIDSGKILIDGVDIKDLSRDDIASIFTMVLQDTWLFKGSIKDNILFGTNEEKSFVDIKGASIKANANHFIKTLDKGYDTILNEEISNISSGQKQQLTIARAFLKNSKILILDEATSSIDSRTEKLIQKSMKELMKDKTSFIIAHRLSTIKDADKIILLDKGEIIEIGNHKELMEKNGAYARLYNS</sequence>
<accession>A0A6I8MD43</accession>
<dbReference type="AlphaFoldDB" id="A0A6I8MD43"/>